<reference evidence="2 3" key="1">
    <citation type="submission" date="2016-04" db="EMBL/GenBank/DDBJ databases">
        <title>A degradative enzymes factory behind the ericoid mycorrhizal symbiosis.</title>
        <authorList>
            <consortium name="DOE Joint Genome Institute"/>
            <person name="Martino E."/>
            <person name="Morin E."/>
            <person name="Grelet G."/>
            <person name="Kuo A."/>
            <person name="Kohler A."/>
            <person name="Daghino S."/>
            <person name="Barry K."/>
            <person name="Choi C."/>
            <person name="Cichocki N."/>
            <person name="Clum A."/>
            <person name="Copeland A."/>
            <person name="Hainaut M."/>
            <person name="Haridas S."/>
            <person name="Labutti K."/>
            <person name="Lindquist E."/>
            <person name="Lipzen A."/>
            <person name="Khouja H.-R."/>
            <person name="Murat C."/>
            <person name="Ohm R."/>
            <person name="Olson A."/>
            <person name="Spatafora J."/>
            <person name="Veneault-Fourrey C."/>
            <person name="Henrissat B."/>
            <person name="Grigoriev I."/>
            <person name="Martin F."/>
            <person name="Perotto S."/>
        </authorList>
    </citation>
    <scope>NUCLEOTIDE SEQUENCE [LARGE SCALE GENOMIC DNA]</scope>
    <source>
        <strain evidence="2 3">E</strain>
    </source>
</reference>
<sequence length="130" mass="14764">MPDRLLQVQSMLTSKDVAVESPSGHAPRHCWRCINEVTLTSHSSLQVLLQMPSYLKRRTSSFWNLSCLMFYLFYKSIRRSFDLKDMMNIPWRGNEKGLSLGGLCTMFLIGITAATETAFDSQTSTDMLSS</sequence>
<dbReference type="InParanoid" id="A0A2J6TWA5"/>
<evidence type="ECO:0000313" key="3">
    <source>
        <dbReference type="Proteomes" id="UP000235371"/>
    </source>
</evidence>
<protein>
    <submittedName>
        <fullName evidence="2">Uncharacterized protein</fullName>
    </submittedName>
</protein>
<dbReference type="Proteomes" id="UP000235371">
    <property type="component" value="Unassembled WGS sequence"/>
</dbReference>
<proteinExistence type="predicted"/>
<dbReference type="RefSeq" id="XP_024744216.1">
    <property type="nucleotide sequence ID" value="XM_024870373.1"/>
</dbReference>
<evidence type="ECO:0000256" key="1">
    <source>
        <dbReference type="SAM" id="Phobius"/>
    </source>
</evidence>
<evidence type="ECO:0000313" key="2">
    <source>
        <dbReference type="EMBL" id="PMD67312.1"/>
    </source>
</evidence>
<feature type="transmembrane region" description="Helical" evidence="1">
    <location>
        <begin position="98"/>
        <end position="119"/>
    </location>
</feature>
<dbReference type="EMBL" id="KZ613740">
    <property type="protein sequence ID" value="PMD67312.1"/>
    <property type="molecule type" value="Genomic_DNA"/>
</dbReference>
<name>A0A2J6TWA5_9HELO</name>
<organism evidence="2 3">
    <name type="scientific">Hyaloscypha bicolor E</name>
    <dbReference type="NCBI Taxonomy" id="1095630"/>
    <lineage>
        <taxon>Eukaryota</taxon>
        <taxon>Fungi</taxon>
        <taxon>Dikarya</taxon>
        <taxon>Ascomycota</taxon>
        <taxon>Pezizomycotina</taxon>
        <taxon>Leotiomycetes</taxon>
        <taxon>Helotiales</taxon>
        <taxon>Hyaloscyphaceae</taxon>
        <taxon>Hyaloscypha</taxon>
        <taxon>Hyaloscypha bicolor</taxon>
    </lineage>
</organism>
<keyword evidence="3" id="KW-1185">Reference proteome</keyword>
<dbReference type="AlphaFoldDB" id="A0A2J6TWA5"/>
<keyword evidence="1" id="KW-0472">Membrane</keyword>
<keyword evidence="1" id="KW-0812">Transmembrane</keyword>
<accession>A0A2J6TWA5</accession>
<keyword evidence="1" id="KW-1133">Transmembrane helix</keyword>
<gene>
    <name evidence="2" type="ORF">K444DRAFT_11928</name>
</gene>
<feature type="transmembrane region" description="Helical" evidence="1">
    <location>
        <begin position="61"/>
        <end position="77"/>
    </location>
</feature>
<dbReference type="GeneID" id="36578455"/>